<dbReference type="PROSITE" id="PS50929">
    <property type="entry name" value="ABC_TM1F"/>
    <property type="match status" value="1"/>
</dbReference>
<evidence type="ECO:0000256" key="8">
    <source>
        <dbReference type="ARBA" id="ARBA00023136"/>
    </source>
</evidence>
<accession>B1X407</accession>
<dbReference type="AlphaFoldDB" id="B1X407"/>
<keyword evidence="6" id="KW-0067">ATP-binding</keyword>
<feature type="transmembrane region" description="Helical" evidence="9">
    <location>
        <begin position="244"/>
        <end position="262"/>
    </location>
</feature>
<dbReference type="InterPro" id="IPR027417">
    <property type="entry name" value="P-loop_NTPase"/>
</dbReference>
<sequence length="584" mass="64257">MTALRLDLIGRYLKPHRLTIITGAIALVIVNLLGVAIPLKVRTVIDELQDGFAFNYVVRQALMIVILASVMGSMRLWSRMLVFRVGRQVETEIRQKLFEQMLLQESEWVQQIGIGEIISRATSDVENIRRLLGFALLSITNTMLAYSLTLPAMLAIDPGLSLAAVALYPLMLLAVRLFGSRMMKQQKYQQESLASLSELIQEDLSGIGAIKIYGQEPIEKEAFGQKNRNYRDAALSLARTRSTLFPLLEGISSVSLLFLLLLGSGQLESERLTIGGLVALILYVERLVFPTALLGFTVNTFQTGQVSLERIEDLLGHQPSIRSPAKPIFFKSSKSYGQVTAQNLQVSYEGANSNTLKGLSFNLSAGELVAVVGPVGCGKTTLARALGRMVNVPSGQLFYDGIDITQLQLGELRNRLSLVPQDGYLFTASLANNLRYGNPEADAECIEAAARAAHLDDDIRGFPDGFDTLVGERGLTLSGGQRQRTTLARALLVNTPLLVLDDALASVDNNTAAAILHSVREQQGRTILMISHQLSAAVVCDRILVMEDGRVVQEGKHNMLMKQQGTYRRLWEREQAEEQLKSVC</sequence>
<dbReference type="GeneID" id="6481751"/>
<dbReference type="PROSITE" id="PS50893">
    <property type="entry name" value="ABC_TRANSPORTER_2"/>
    <property type="match status" value="1"/>
</dbReference>
<dbReference type="InterPro" id="IPR003593">
    <property type="entry name" value="AAA+_ATPase"/>
</dbReference>
<dbReference type="Gene3D" id="1.20.1560.10">
    <property type="entry name" value="ABC transporter type 1, transmembrane domain"/>
    <property type="match status" value="1"/>
</dbReference>
<protein>
    <submittedName>
        <fullName evidence="12">ABC transporter, multidrug efflux family protein</fullName>
    </submittedName>
</protein>
<feature type="domain" description="ABC transporter" evidence="10">
    <location>
        <begin position="339"/>
        <end position="573"/>
    </location>
</feature>
<feature type="transmembrane region" description="Helical" evidence="9">
    <location>
        <begin position="18"/>
        <end position="37"/>
    </location>
</feature>
<keyword evidence="5" id="KW-0547">Nucleotide-binding</keyword>
<keyword evidence="4 9" id="KW-0812">Transmembrane</keyword>
<dbReference type="InterPro" id="IPR003439">
    <property type="entry name" value="ABC_transporter-like_ATP-bd"/>
</dbReference>
<keyword evidence="3" id="KW-1003">Cell membrane</keyword>
<dbReference type="EMBL" id="CP000815">
    <property type="protein sequence ID" value="ACB42676.1"/>
    <property type="molecule type" value="Genomic_DNA"/>
</dbReference>
<keyword evidence="8 9" id="KW-0472">Membrane</keyword>
<keyword evidence="2" id="KW-0813">Transport</keyword>
<comment type="subcellular location">
    <subcellularLocation>
        <location evidence="1">Cell membrane</location>
        <topology evidence="1">Multi-pass membrane protein</topology>
    </subcellularLocation>
</comment>
<dbReference type="Pfam" id="PF00005">
    <property type="entry name" value="ABC_tran"/>
    <property type="match status" value="1"/>
</dbReference>
<dbReference type="Gene3D" id="3.40.50.300">
    <property type="entry name" value="P-loop containing nucleotide triphosphate hydrolases"/>
    <property type="match status" value="1"/>
</dbReference>
<dbReference type="GO" id="GO:0005886">
    <property type="term" value="C:plasma membrane"/>
    <property type="evidence" value="ECO:0007669"/>
    <property type="project" value="UniProtKB-SubCell"/>
</dbReference>
<keyword evidence="7 9" id="KW-1133">Transmembrane helix</keyword>
<feature type="transmembrane region" description="Helical" evidence="9">
    <location>
        <begin position="131"/>
        <end position="154"/>
    </location>
</feature>
<gene>
    <name evidence="12" type="ordered locus">PCC_0227</name>
</gene>
<evidence type="ECO:0000313" key="12">
    <source>
        <dbReference type="EMBL" id="ACB42676.1"/>
    </source>
</evidence>
<dbReference type="SUPFAM" id="SSF52540">
    <property type="entry name" value="P-loop containing nucleoside triphosphate hydrolases"/>
    <property type="match status" value="1"/>
</dbReference>
<keyword evidence="12" id="KW-0934">Plastid</keyword>
<feature type="transmembrane region" description="Helical" evidence="9">
    <location>
        <begin position="57"/>
        <end position="77"/>
    </location>
</feature>
<organism evidence="12">
    <name type="scientific">Paulinella chromatophora</name>
    <dbReference type="NCBI Taxonomy" id="39717"/>
    <lineage>
        <taxon>Eukaryota</taxon>
        <taxon>Sar</taxon>
        <taxon>Rhizaria</taxon>
        <taxon>Cercozoa</taxon>
        <taxon>Imbricatea</taxon>
        <taxon>Silicofilosea</taxon>
        <taxon>Euglyphida</taxon>
        <taxon>Paulinellidae</taxon>
        <taxon>Paulinella</taxon>
    </lineage>
</organism>
<evidence type="ECO:0000256" key="3">
    <source>
        <dbReference type="ARBA" id="ARBA00022475"/>
    </source>
</evidence>
<feature type="domain" description="ABC transmembrane type-1" evidence="11">
    <location>
        <begin position="21"/>
        <end position="303"/>
    </location>
</feature>
<evidence type="ECO:0000256" key="5">
    <source>
        <dbReference type="ARBA" id="ARBA00022741"/>
    </source>
</evidence>
<evidence type="ECO:0000256" key="4">
    <source>
        <dbReference type="ARBA" id="ARBA00022692"/>
    </source>
</evidence>
<dbReference type="CDD" id="cd18541">
    <property type="entry name" value="ABC_6TM_TmrB_like"/>
    <property type="match status" value="1"/>
</dbReference>
<feature type="transmembrane region" description="Helical" evidence="9">
    <location>
        <begin position="160"/>
        <end position="179"/>
    </location>
</feature>
<evidence type="ECO:0000259" key="10">
    <source>
        <dbReference type="PROSITE" id="PS50893"/>
    </source>
</evidence>
<dbReference type="SUPFAM" id="SSF90123">
    <property type="entry name" value="ABC transporter transmembrane region"/>
    <property type="match status" value="1"/>
</dbReference>
<dbReference type="PANTHER" id="PTHR43394:SF1">
    <property type="entry name" value="ATP-BINDING CASSETTE SUB-FAMILY B MEMBER 10, MITOCHONDRIAL"/>
    <property type="match status" value="1"/>
</dbReference>
<evidence type="ECO:0000256" key="2">
    <source>
        <dbReference type="ARBA" id="ARBA00022448"/>
    </source>
</evidence>
<dbReference type="RefSeq" id="YP_002048886.1">
    <property type="nucleotide sequence ID" value="NC_011087.1"/>
</dbReference>
<reference evidence="12" key="2">
    <citation type="journal article" date="2008" name="Curr. Biol.">
        <title>Chromatophore genome sequence of Paulinella sheds light on acquisition of photosynthesis by eukaryotes.</title>
        <authorList>
            <person name="Nowack E.C.M."/>
            <person name="Melkonian M."/>
            <person name="Gloeckner G."/>
        </authorList>
    </citation>
    <scope>NUCLEOTIDE SEQUENCE [LARGE SCALE GENOMIC DNA]</scope>
</reference>
<dbReference type="InterPro" id="IPR039421">
    <property type="entry name" value="Type_1_exporter"/>
</dbReference>
<proteinExistence type="predicted"/>
<reference evidence="12" key="1">
    <citation type="submission" date="2007-08" db="EMBL/GenBank/DDBJ databases">
        <authorList>
            <person name="Gloeckner G."/>
            <person name="Nowack E."/>
            <person name="Melkonian M."/>
        </authorList>
    </citation>
    <scope>NUCLEOTIDE SEQUENCE</scope>
</reference>
<evidence type="ECO:0000256" key="7">
    <source>
        <dbReference type="ARBA" id="ARBA00022989"/>
    </source>
</evidence>
<evidence type="ECO:0000259" key="11">
    <source>
        <dbReference type="PROSITE" id="PS50929"/>
    </source>
</evidence>
<name>B1X407_PAUCH</name>
<geneLocation type="organellar chromatophore" evidence="12"/>
<dbReference type="PANTHER" id="PTHR43394">
    <property type="entry name" value="ATP-DEPENDENT PERMEASE MDL1, MITOCHONDRIAL"/>
    <property type="match status" value="1"/>
</dbReference>
<dbReference type="SMART" id="SM00382">
    <property type="entry name" value="AAA"/>
    <property type="match status" value="1"/>
</dbReference>
<dbReference type="GO" id="GO:0016887">
    <property type="term" value="F:ATP hydrolysis activity"/>
    <property type="evidence" value="ECO:0007669"/>
    <property type="project" value="InterPro"/>
</dbReference>
<dbReference type="InterPro" id="IPR011527">
    <property type="entry name" value="ABC1_TM_dom"/>
</dbReference>
<dbReference type="InterPro" id="IPR036640">
    <property type="entry name" value="ABC1_TM_sf"/>
</dbReference>
<evidence type="ECO:0000256" key="6">
    <source>
        <dbReference type="ARBA" id="ARBA00022840"/>
    </source>
</evidence>
<evidence type="ECO:0000256" key="9">
    <source>
        <dbReference type="SAM" id="Phobius"/>
    </source>
</evidence>
<dbReference type="Pfam" id="PF00664">
    <property type="entry name" value="ABC_membrane"/>
    <property type="match status" value="1"/>
</dbReference>
<dbReference type="GO" id="GO:0005524">
    <property type="term" value="F:ATP binding"/>
    <property type="evidence" value="ECO:0007669"/>
    <property type="project" value="UniProtKB-KW"/>
</dbReference>
<dbReference type="GO" id="GO:0015421">
    <property type="term" value="F:ABC-type oligopeptide transporter activity"/>
    <property type="evidence" value="ECO:0007669"/>
    <property type="project" value="TreeGrafter"/>
</dbReference>
<dbReference type="FunFam" id="3.40.50.300:FF:000221">
    <property type="entry name" value="Multidrug ABC transporter ATP-binding protein"/>
    <property type="match status" value="1"/>
</dbReference>
<evidence type="ECO:0000256" key="1">
    <source>
        <dbReference type="ARBA" id="ARBA00004651"/>
    </source>
</evidence>